<evidence type="ECO:0000256" key="2">
    <source>
        <dbReference type="ARBA" id="ARBA00022723"/>
    </source>
</evidence>
<name>A0A7Z7B1F7_9EURY</name>
<dbReference type="EMBL" id="FNCA01000013">
    <property type="protein sequence ID" value="SDG34895.1"/>
    <property type="molecule type" value="Genomic_DNA"/>
</dbReference>
<dbReference type="Pfam" id="PF01867">
    <property type="entry name" value="Cas_Cas1"/>
    <property type="match status" value="1"/>
</dbReference>
<reference evidence="10 11" key="1">
    <citation type="submission" date="2016-10" db="EMBL/GenBank/DDBJ databases">
        <authorList>
            <person name="Varghese N."/>
            <person name="Submissions S."/>
        </authorList>
    </citation>
    <scope>NUCLEOTIDE SEQUENCE [LARGE SCALE GENOMIC DNA]</scope>
    <source>
        <strain evidence="10 11">PL 12/M</strain>
    </source>
</reference>
<dbReference type="GO" id="GO:0003677">
    <property type="term" value="F:DNA binding"/>
    <property type="evidence" value="ECO:0007669"/>
    <property type="project" value="UniProtKB-KW"/>
</dbReference>
<dbReference type="OrthoDB" id="2216at2157"/>
<evidence type="ECO:0000256" key="1">
    <source>
        <dbReference type="ARBA" id="ARBA00022722"/>
    </source>
</evidence>
<evidence type="ECO:0000256" key="8">
    <source>
        <dbReference type="ARBA" id="ARBA00023211"/>
    </source>
</evidence>
<keyword evidence="7 9" id="KW-0238">DNA-binding</keyword>
<dbReference type="GO" id="GO:0004519">
    <property type="term" value="F:endonuclease activity"/>
    <property type="evidence" value="ECO:0007669"/>
    <property type="project" value="UniProtKB-UniRule"/>
</dbReference>
<dbReference type="NCBIfam" id="TIGR00287">
    <property type="entry name" value="cas1"/>
    <property type="match status" value="1"/>
</dbReference>
<dbReference type="InterPro" id="IPR042206">
    <property type="entry name" value="CRISPR-assoc_Cas1_C"/>
</dbReference>
<dbReference type="InterPro" id="IPR050646">
    <property type="entry name" value="Cas1"/>
</dbReference>
<comment type="caution">
    <text evidence="10">The sequence shown here is derived from an EMBL/GenBank/DDBJ whole genome shotgun (WGS) entry which is preliminary data.</text>
</comment>
<dbReference type="PANTHER" id="PTHR34353:SF2">
    <property type="entry name" value="CRISPR-ASSOCIATED ENDONUCLEASE CAS1 1"/>
    <property type="match status" value="1"/>
</dbReference>
<comment type="subunit">
    <text evidence="9">Homodimer, forms a heterotetramer with a Cas2 homodimer.</text>
</comment>
<keyword evidence="8 9" id="KW-0464">Manganese</keyword>
<gene>
    <name evidence="9" type="primary">cas1</name>
    <name evidence="10" type="ORF">SAMN04488589_2772</name>
</gene>
<comment type="cofactor">
    <cofactor evidence="9">
        <name>Mg(2+)</name>
        <dbReference type="ChEBI" id="CHEBI:18420"/>
    </cofactor>
    <cofactor evidence="9">
        <name>Mn(2+)</name>
        <dbReference type="ChEBI" id="CHEBI:29035"/>
    </cofactor>
</comment>
<keyword evidence="2 9" id="KW-0479">Metal-binding</keyword>
<dbReference type="AlphaFoldDB" id="A0A7Z7B1F7"/>
<dbReference type="InterPro" id="IPR002729">
    <property type="entry name" value="CRISPR-assoc_Cas1"/>
</dbReference>
<dbReference type="Gene3D" id="1.20.120.920">
    <property type="entry name" value="CRISPR-associated endonuclease Cas1, C-terminal domain"/>
    <property type="match status" value="1"/>
</dbReference>
<accession>A0A7Z7B1F7</accession>
<keyword evidence="11" id="KW-1185">Reference proteome</keyword>
<dbReference type="RefSeq" id="WP_091711037.1">
    <property type="nucleotide sequence ID" value="NZ_FNCA01000013.1"/>
</dbReference>
<dbReference type="GO" id="GO:0043571">
    <property type="term" value="P:maintenance of CRISPR repeat elements"/>
    <property type="evidence" value="ECO:0007669"/>
    <property type="project" value="UniProtKB-UniRule"/>
</dbReference>
<keyword evidence="6 9" id="KW-0051">Antiviral defense</keyword>
<comment type="similarity">
    <text evidence="9">Belongs to the CRISPR-associated endonuclease Cas1 family.</text>
</comment>
<dbReference type="CDD" id="cd09634">
    <property type="entry name" value="Cas1_I-II-III"/>
    <property type="match status" value="1"/>
</dbReference>
<keyword evidence="5 9" id="KW-0460">Magnesium</keyword>
<evidence type="ECO:0000313" key="11">
    <source>
        <dbReference type="Proteomes" id="UP000199259"/>
    </source>
</evidence>
<dbReference type="Proteomes" id="UP000199259">
    <property type="component" value="Unassembled WGS sequence"/>
</dbReference>
<keyword evidence="1 9" id="KW-0540">Nuclease</keyword>
<sequence length="322" mass="37248">MQLVINSRGSFLKKQQNCFLVKNEDKVFEVSANKVESILITTSATITTDAIKFAVENNIDIIFLDHFGDPYGRVWHSKLGSTVLIRRKQLEIADKKKGFELAKGWIEIKINNQIEFLKDLKKNRPDKREEMDEYIASIDAMKDKLLELDGVLDETRGTIMGIEGMSSRHYFNSLSYIMPEKWKFEGRSRNPATDEFNCLLNYGYGVLYSMVEKACILSGLDPYVGFMHTDNYNKKSLVFDLIEMYRIHVDRTVVNLFSKRKVKEDHFDKIPNGLSLNKEGKAVLIQSLNEILDQTISYHGRNIKIRNTIQYDCHKIANELIK</sequence>
<evidence type="ECO:0000256" key="9">
    <source>
        <dbReference type="HAMAP-Rule" id="MF_01470"/>
    </source>
</evidence>
<feature type="binding site" evidence="9">
    <location>
        <position position="228"/>
    </location>
    <ligand>
        <name>Mn(2+)</name>
        <dbReference type="ChEBI" id="CHEBI:29035"/>
    </ligand>
</feature>
<evidence type="ECO:0000256" key="7">
    <source>
        <dbReference type="ARBA" id="ARBA00023125"/>
    </source>
</evidence>
<proteinExistence type="inferred from homology"/>
<dbReference type="InterPro" id="IPR042211">
    <property type="entry name" value="CRISPR-assoc_Cas1_N"/>
</dbReference>
<feature type="binding site" evidence="9">
    <location>
        <position position="243"/>
    </location>
    <ligand>
        <name>Mn(2+)</name>
        <dbReference type="ChEBI" id="CHEBI:29035"/>
    </ligand>
</feature>
<protein>
    <recommendedName>
        <fullName evidence="9">CRISPR-associated endonuclease Cas1</fullName>
        <ecNumber evidence="9">3.1.-.-</ecNumber>
    </recommendedName>
</protein>
<dbReference type="GO" id="GO:0051607">
    <property type="term" value="P:defense response to virus"/>
    <property type="evidence" value="ECO:0007669"/>
    <property type="project" value="UniProtKB-UniRule"/>
</dbReference>
<evidence type="ECO:0000256" key="6">
    <source>
        <dbReference type="ARBA" id="ARBA00023118"/>
    </source>
</evidence>
<dbReference type="GO" id="GO:0016787">
    <property type="term" value="F:hydrolase activity"/>
    <property type="evidence" value="ECO:0007669"/>
    <property type="project" value="UniProtKB-KW"/>
</dbReference>
<comment type="function">
    <text evidence="9">CRISPR (clustered regularly interspaced short palindromic repeat), is an adaptive immune system that provides protection against mobile genetic elements (viruses, transposable elements and conjugative plasmids). CRISPR clusters contain spacers, sequences complementary to antecedent mobile elements, and target invading nucleic acids. CRISPR clusters are transcribed and processed into CRISPR RNA (crRNA). Acts as a dsDNA endonuclease. Involved in the integration of spacer DNA into the CRISPR cassette.</text>
</comment>
<evidence type="ECO:0000256" key="5">
    <source>
        <dbReference type="ARBA" id="ARBA00022842"/>
    </source>
</evidence>
<dbReference type="PANTHER" id="PTHR34353">
    <property type="entry name" value="CRISPR-ASSOCIATED ENDONUCLEASE CAS1 1"/>
    <property type="match status" value="1"/>
</dbReference>
<dbReference type="EC" id="3.1.-.-" evidence="9"/>
<dbReference type="HAMAP" id="MF_01470">
    <property type="entry name" value="Cas1"/>
    <property type="match status" value="1"/>
</dbReference>
<keyword evidence="4 9" id="KW-0378">Hydrolase</keyword>
<dbReference type="GO" id="GO:0046872">
    <property type="term" value="F:metal ion binding"/>
    <property type="evidence" value="ECO:0007669"/>
    <property type="project" value="UniProtKB-UniRule"/>
</dbReference>
<keyword evidence="3 9" id="KW-0255">Endonuclease</keyword>
<organism evidence="10 11">
    <name type="scientific">Methanolobus vulcani</name>
    <dbReference type="NCBI Taxonomy" id="38026"/>
    <lineage>
        <taxon>Archaea</taxon>
        <taxon>Methanobacteriati</taxon>
        <taxon>Methanobacteriota</taxon>
        <taxon>Stenosarchaea group</taxon>
        <taxon>Methanomicrobia</taxon>
        <taxon>Methanosarcinales</taxon>
        <taxon>Methanosarcinaceae</taxon>
        <taxon>Methanolobus</taxon>
    </lineage>
</organism>
<evidence type="ECO:0000313" key="10">
    <source>
        <dbReference type="EMBL" id="SDG34895.1"/>
    </source>
</evidence>
<feature type="binding site" evidence="9">
    <location>
        <position position="163"/>
    </location>
    <ligand>
        <name>Mn(2+)</name>
        <dbReference type="ChEBI" id="CHEBI:29035"/>
    </ligand>
</feature>
<dbReference type="Gene3D" id="3.100.10.20">
    <property type="entry name" value="CRISPR-associated endonuclease Cas1, N-terminal domain"/>
    <property type="match status" value="1"/>
</dbReference>
<evidence type="ECO:0000256" key="3">
    <source>
        <dbReference type="ARBA" id="ARBA00022759"/>
    </source>
</evidence>
<evidence type="ECO:0000256" key="4">
    <source>
        <dbReference type="ARBA" id="ARBA00022801"/>
    </source>
</evidence>